<dbReference type="InterPro" id="IPR000504">
    <property type="entry name" value="RRM_dom"/>
</dbReference>
<dbReference type="EMBL" id="AMYB01000005">
    <property type="protein sequence ID" value="OAD02657.1"/>
    <property type="molecule type" value="Genomic_DNA"/>
</dbReference>
<keyword evidence="5 7" id="KW-0694">RNA-binding</keyword>
<dbReference type="AlphaFoldDB" id="A0A168KQR1"/>
<evidence type="ECO:0000259" key="8">
    <source>
        <dbReference type="PROSITE" id="PS50102"/>
    </source>
</evidence>
<dbReference type="GO" id="GO:0048026">
    <property type="term" value="P:positive regulation of mRNA splicing, via spliceosome"/>
    <property type="evidence" value="ECO:0007669"/>
    <property type="project" value="TreeGrafter"/>
</dbReference>
<dbReference type="GO" id="GO:0071011">
    <property type="term" value="C:precatalytic spliceosome"/>
    <property type="evidence" value="ECO:0007669"/>
    <property type="project" value="TreeGrafter"/>
</dbReference>
<dbReference type="Gene3D" id="3.30.70.330">
    <property type="match status" value="1"/>
</dbReference>
<feature type="domain" description="RRM" evidence="8">
    <location>
        <begin position="19"/>
        <end position="97"/>
    </location>
</feature>
<reference evidence="9 10" key="1">
    <citation type="submission" date="2015-06" db="EMBL/GenBank/DDBJ databases">
        <title>Expansion of signal transduction pathways in fungi by whole-genome duplication.</title>
        <authorList>
            <consortium name="DOE Joint Genome Institute"/>
            <person name="Corrochano L.M."/>
            <person name="Kuo A."/>
            <person name="Marcet-Houben M."/>
            <person name="Polaino S."/>
            <person name="Salamov A."/>
            <person name="Villalobos J.M."/>
            <person name="Alvarez M.I."/>
            <person name="Avalos J."/>
            <person name="Benito E.P."/>
            <person name="Benoit I."/>
            <person name="Burger G."/>
            <person name="Camino L.P."/>
            <person name="Canovas D."/>
            <person name="Cerda-Olmedo E."/>
            <person name="Cheng J.-F."/>
            <person name="Dominguez A."/>
            <person name="Elias M."/>
            <person name="Eslava A.P."/>
            <person name="Glaser F."/>
            <person name="Grimwood J."/>
            <person name="Gutierrez G."/>
            <person name="Heitman J."/>
            <person name="Henrissat B."/>
            <person name="Iturriaga E.A."/>
            <person name="Lang B.F."/>
            <person name="Lavin J.L."/>
            <person name="Lee S."/>
            <person name="Li W."/>
            <person name="Lindquist E."/>
            <person name="Lopez-Garcia S."/>
            <person name="Luque E.M."/>
            <person name="Marcos A.T."/>
            <person name="Martin J."/>
            <person name="Mccluskey K."/>
            <person name="Medina H.R."/>
            <person name="Miralles-Duran A."/>
            <person name="Miyazaki A."/>
            <person name="Munoz-Torres E."/>
            <person name="Oguiza J.A."/>
            <person name="Ohm R."/>
            <person name="Olmedo M."/>
            <person name="Orejas M."/>
            <person name="Ortiz-Castellanos L."/>
            <person name="Pisabarro A.G."/>
            <person name="Rodriguez-Romero J."/>
            <person name="Ruiz-Herrera J."/>
            <person name="Ruiz-Vazquez R."/>
            <person name="Sanz C."/>
            <person name="Schackwitz W."/>
            <person name="Schmutz J."/>
            <person name="Shahriari M."/>
            <person name="Shelest E."/>
            <person name="Silva-Franco F."/>
            <person name="Soanes D."/>
            <person name="Syed K."/>
            <person name="Tagua V.G."/>
            <person name="Talbot N.J."/>
            <person name="Thon M."/>
            <person name="De Vries R.P."/>
            <person name="Wiebenga A."/>
            <person name="Yadav J.S."/>
            <person name="Braun E.L."/>
            <person name="Baker S."/>
            <person name="Garre V."/>
            <person name="Horwitz B."/>
            <person name="Torres-Martinez S."/>
            <person name="Idnurm A."/>
            <person name="Herrera-Estrella A."/>
            <person name="Gabaldon T."/>
            <person name="Grigoriev I.V."/>
        </authorList>
    </citation>
    <scope>NUCLEOTIDE SEQUENCE [LARGE SCALE GENOMIC DNA]</scope>
    <source>
        <strain evidence="9 10">CBS 277.49</strain>
    </source>
</reference>
<feature type="non-terminal residue" evidence="9">
    <location>
        <position position="99"/>
    </location>
</feature>
<evidence type="ECO:0000256" key="6">
    <source>
        <dbReference type="ARBA" id="ARBA00023242"/>
    </source>
</evidence>
<name>A0A168KQR1_MUCCL</name>
<dbReference type="FunFam" id="3.30.70.330:FF:000651">
    <property type="entry name" value="Poly(A) binding protein cytoplasmic 1 like"/>
    <property type="match status" value="1"/>
</dbReference>
<feature type="non-terminal residue" evidence="9">
    <location>
        <position position="1"/>
    </location>
</feature>
<accession>A0A168KQR1</accession>
<dbReference type="GO" id="GO:0003723">
    <property type="term" value="F:RNA binding"/>
    <property type="evidence" value="ECO:0007669"/>
    <property type="project" value="UniProtKB-UniRule"/>
</dbReference>
<keyword evidence="3" id="KW-0963">Cytoplasm</keyword>
<comment type="caution">
    <text evidence="9">The sequence shown here is derived from an EMBL/GenBank/DDBJ whole genome shotgun (WGS) entry which is preliminary data.</text>
</comment>
<sequence length="99" mass="11022">LNNHSNHSNPEDPNSVDIMNLYIKNLEPHITNHDLNQTFRKFGRIISARVMTNPATGQSKGYGFVSFGKSEEAAAALKEMNGAMLGNRPLTVAYHEPRK</sequence>
<evidence type="ECO:0000256" key="5">
    <source>
        <dbReference type="ARBA" id="ARBA00022884"/>
    </source>
</evidence>
<dbReference type="Pfam" id="PF00076">
    <property type="entry name" value="RRM_1"/>
    <property type="match status" value="1"/>
</dbReference>
<dbReference type="InterPro" id="IPR035979">
    <property type="entry name" value="RBD_domain_sf"/>
</dbReference>
<dbReference type="PROSITE" id="PS50102">
    <property type="entry name" value="RRM"/>
    <property type="match status" value="1"/>
</dbReference>
<evidence type="ECO:0000256" key="2">
    <source>
        <dbReference type="ARBA" id="ARBA00004496"/>
    </source>
</evidence>
<evidence type="ECO:0000313" key="9">
    <source>
        <dbReference type="EMBL" id="OAD02657.1"/>
    </source>
</evidence>
<dbReference type="InterPro" id="IPR052084">
    <property type="entry name" value="SF3B4_spliceosome_assoc"/>
</dbReference>
<dbReference type="GO" id="GO:0005730">
    <property type="term" value="C:nucleolus"/>
    <property type="evidence" value="ECO:0007669"/>
    <property type="project" value="TreeGrafter"/>
</dbReference>
<protein>
    <recommendedName>
        <fullName evidence="8">RRM domain-containing protein</fullName>
    </recommendedName>
</protein>
<dbReference type="PANTHER" id="PTHR48030:SF3">
    <property type="entry name" value="SPLICING FACTOR 3B SUBUNIT 4"/>
    <property type="match status" value="1"/>
</dbReference>
<evidence type="ECO:0000256" key="1">
    <source>
        <dbReference type="ARBA" id="ARBA00004123"/>
    </source>
</evidence>
<proteinExistence type="predicted"/>
<evidence type="ECO:0000256" key="3">
    <source>
        <dbReference type="ARBA" id="ARBA00022490"/>
    </source>
</evidence>
<dbReference type="GO" id="GO:0005737">
    <property type="term" value="C:cytoplasm"/>
    <property type="evidence" value="ECO:0007669"/>
    <property type="project" value="UniProtKB-SubCell"/>
</dbReference>
<dbReference type="InterPro" id="IPR012677">
    <property type="entry name" value="Nucleotide-bd_a/b_plait_sf"/>
</dbReference>
<evidence type="ECO:0000256" key="4">
    <source>
        <dbReference type="ARBA" id="ARBA00022737"/>
    </source>
</evidence>
<dbReference type="SUPFAM" id="SSF54928">
    <property type="entry name" value="RNA-binding domain, RBD"/>
    <property type="match status" value="1"/>
</dbReference>
<evidence type="ECO:0000313" key="10">
    <source>
        <dbReference type="Proteomes" id="UP000077051"/>
    </source>
</evidence>
<evidence type="ECO:0000256" key="7">
    <source>
        <dbReference type="PROSITE-ProRule" id="PRU00176"/>
    </source>
</evidence>
<keyword evidence="4" id="KW-0677">Repeat</keyword>
<dbReference type="Proteomes" id="UP000077051">
    <property type="component" value="Unassembled WGS sequence"/>
</dbReference>
<organism evidence="9 10">
    <name type="scientific">Mucor lusitanicus CBS 277.49</name>
    <dbReference type="NCBI Taxonomy" id="747725"/>
    <lineage>
        <taxon>Eukaryota</taxon>
        <taxon>Fungi</taxon>
        <taxon>Fungi incertae sedis</taxon>
        <taxon>Mucoromycota</taxon>
        <taxon>Mucoromycotina</taxon>
        <taxon>Mucoromycetes</taxon>
        <taxon>Mucorales</taxon>
        <taxon>Mucorineae</taxon>
        <taxon>Mucoraceae</taxon>
        <taxon>Mucor</taxon>
    </lineage>
</organism>
<dbReference type="STRING" id="747725.A0A168KQR1"/>
<gene>
    <name evidence="9" type="ORF">MUCCIDRAFT_124340</name>
</gene>
<dbReference type="SMART" id="SM00360">
    <property type="entry name" value="RRM"/>
    <property type="match status" value="1"/>
</dbReference>
<dbReference type="OrthoDB" id="6159137at2759"/>
<keyword evidence="10" id="KW-1185">Reference proteome</keyword>
<dbReference type="PANTHER" id="PTHR48030">
    <property type="entry name" value="SPLICING FACTOR 3B SUBUNIT 4"/>
    <property type="match status" value="1"/>
</dbReference>
<keyword evidence="6" id="KW-0539">Nucleus</keyword>
<dbReference type="VEuPathDB" id="FungiDB:MUCCIDRAFT_124340"/>
<comment type="subcellular location">
    <subcellularLocation>
        <location evidence="2">Cytoplasm</location>
    </subcellularLocation>
    <subcellularLocation>
        <location evidence="1">Nucleus</location>
    </subcellularLocation>
</comment>